<dbReference type="Proteomes" id="UP000075683">
    <property type="component" value="Unassembled WGS sequence"/>
</dbReference>
<proteinExistence type="predicted"/>
<protein>
    <submittedName>
        <fullName evidence="1">Uncharacterized protein</fullName>
    </submittedName>
</protein>
<name>A0A150M6T7_9BACI</name>
<dbReference type="AlphaFoldDB" id="A0A150M6T7"/>
<sequence length="76" mass="8571">MKVGFSVSLQSLTCAFFLCWKGVQVQFCFKDYHIPYCPARKNPYFFGLFADLAEKTRGAGAPFSMFINGLTILSPF</sequence>
<organism evidence="1 2">
    <name type="scientific">Caldibacillus debilis</name>
    <dbReference type="NCBI Taxonomy" id="301148"/>
    <lineage>
        <taxon>Bacteria</taxon>
        <taxon>Bacillati</taxon>
        <taxon>Bacillota</taxon>
        <taxon>Bacilli</taxon>
        <taxon>Bacillales</taxon>
        <taxon>Bacillaceae</taxon>
        <taxon>Caldibacillus</taxon>
    </lineage>
</organism>
<dbReference type="EMBL" id="LQYT01000036">
    <property type="protein sequence ID" value="KYD20248.1"/>
    <property type="molecule type" value="Genomic_DNA"/>
</dbReference>
<evidence type="ECO:0000313" key="2">
    <source>
        <dbReference type="Proteomes" id="UP000075683"/>
    </source>
</evidence>
<comment type="caution">
    <text evidence="1">The sequence shown here is derived from an EMBL/GenBank/DDBJ whole genome shotgun (WGS) entry which is preliminary data.</text>
</comment>
<evidence type="ECO:0000313" key="1">
    <source>
        <dbReference type="EMBL" id="KYD20248.1"/>
    </source>
</evidence>
<accession>A0A150M6T7</accession>
<gene>
    <name evidence="1" type="ORF">B4135_2024</name>
</gene>
<dbReference type="RefSeq" id="WP_061568631.1">
    <property type="nucleotide sequence ID" value="NZ_LQYT01000036.1"/>
</dbReference>
<reference evidence="1 2" key="1">
    <citation type="submission" date="2016-01" db="EMBL/GenBank/DDBJ databases">
        <title>Draft Genome Sequences of Seven Thermophilic Sporeformers Isolated from Foods.</title>
        <authorList>
            <person name="Berendsen E.M."/>
            <person name="Wells-Bennik M.H."/>
            <person name="Krawcyk A.O."/>
            <person name="De Jong A."/>
            <person name="Holsappel S."/>
            <person name="Eijlander R.T."/>
            <person name="Kuipers O.P."/>
        </authorList>
    </citation>
    <scope>NUCLEOTIDE SEQUENCE [LARGE SCALE GENOMIC DNA]</scope>
    <source>
        <strain evidence="1 2">B4135</strain>
    </source>
</reference>